<proteinExistence type="predicted"/>
<accession>A0A853EUC2</accession>
<gene>
    <name evidence="1" type="ORF">HZZ10_11840</name>
</gene>
<evidence type="ECO:0000313" key="1">
    <source>
        <dbReference type="EMBL" id="NYS94205.1"/>
    </source>
</evidence>
<organism evidence="1 2">
    <name type="scientific">Sanguibacter inulinus</name>
    <dbReference type="NCBI Taxonomy" id="60922"/>
    <lineage>
        <taxon>Bacteria</taxon>
        <taxon>Bacillati</taxon>
        <taxon>Actinomycetota</taxon>
        <taxon>Actinomycetes</taxon>
        <taxon>Micrococcales</taxon>
        <taxon>Sanguibacteraceae</taxon>
        <taxon>Sanguibacter</taxon>
    </lineage>
</organism>
<keyword evidence="2" id="KW-1185">Reference proteome</keyword>
<reference evidence="1 2" key="1">
    <citation type="submission" date="2020-07" db="EMBL/GenBank/DDBJ databases">
        <title>MOT database genomes.</title>
        <authorList>
            <person name="Joseph S."/>
            <person name="Aduse-Opoku J."/>
            <person name="Hashim A."/>
            <person name="Wade W."/>
            <person name="Curtis M."/>
        </authorList>
    </citation>
    <scope>NUCLEOTIDE SEQUENCE [LARGE SCALE GENOMIC DNA]</scope>
    <source>
        <strain evidence="1 2">DSM 100099</strain>
    </source>
</reference>
<sequence>MLVGATCRDALHIGQGHTFSLRGTDDLDLALAVADLDQFEQISANFSLRRYAAGLVRHRIAGMAVDLVPFGPGVEEPDGVVAPVEPMSVFGFQDVLAASRTVELKSGNKVHVPSVAGYTLLKLKAWADRSTFHQYKDGGDLACTMFWYQNDTAVSDRLYTEPYGIGHLRAADTDPDIAAVRLLVDDALRLLSADRRAELRSTWEHFSGGDALLARHLPNRSLNPWPDGTDGPARVAAYASAVQDVIGAE</sequence>
<evidence type="ECO:0008006" key="3">
    <source>
        <dbReference type="Google" id="ProtNLM"/>
    </source>
</evidence>
<dbReference type="AlphaFoldDB" id="A0A853EUC2"/>
<evidence type="ECO:0000313" key="2">
    <source>
        <dbReference type="Proteomes" id="UP000561011"/>
    </source>
</evidence>
<name>A0A853EUC2_9MICO</name>
<protein>
    <recommendedName>
        <fullName evidence="3">Nucleotidyltransferase</fullName>
    </recommendedName>
</protein>
<dbReference type="EMBL" id="JACBYE010000028">
    <property type="protein sequence ID" value="NYS94205.1"/>
    <property type="molecule type" value="Genomic_DNA"/>
</dbReference>
<comment type="caution">
    <text evidence="1">The sequence shown here is derived from an EMBL/GenBank/DDBJ whole genome shotgun (WGS) entry which is preliminary data.</text>
</comment>
<dbReference type="Proteomes" id="UP000561011">
    <property type="component" value="Unassembled WGS sequence"/>
</dbReference>
<dbReference type="RefSeq" id="WP_179913665.1">
    <property type="nucleotide sequence ID" value="NZ_JACBYE010000028.1"/>
</dbReference>